<name>A0AAU9C625_9ACTN</name>
<protein>
    <recommendedName>
        <fullName evidence="2">DUF11 domain-containing protein</fullName>
    </recommendedName>
</protein>
<gene>
    <name evidence="3" type="ORF">ATTO_15600</name>
</gene>
<dbReference type="Proteomes" id="UP001431186">
    <property type="component" value="Chromosome"/>
</dbReference>
<feature type="domain" description="DUF11" evidence="2">
    <location>
        <begin position="1204"/>
        <end position="1312"/>
    </location>
</feature>
<evidence type="ECO:0000256" key="1">
    <source>
        <dbReference type="SAM" id="MobiDB-lite"/>
    </source>
</evidence>
<feature type="compositionally biased region" description="Basic and acidic residues" evidence="1">
    <location>
        <begin position="32"/>
        <end position="42"/>
    </location>
</feature>
<reference evidence="3" key="1">
    <citation type="submission" date="2021-11" db="EMBL/GenBank/DDBJ databases">
        <title>Complete genome sequence of Atopobiaceae bacterium TOC12.</title>
        <authorList>
            <person name="Morinaga K."/>
            <person name="Kusada H."/>
            <person name="Tamaki H."/>
        </authorList>
    </citation>
    <scope>NUCLEOTIDE SEQUENCE</scope>
    <source>
        <strain evidence="3">TOC12</strain>
    </source>
</reference>
<dbReference type="Gene3D" id="2.60.40.740">
    <property type="match status" value="2"/>
</dbReference>
<feature type="compositionally biased region" description="Low complexity" evidence="1">
    <location>
        <begin position="1152"/>
        <end position="1167"/>
    </location>
</feature>
<dbReference type="Pfam" id="PF01345">
    <property type="entry name" value="DUF11"/>
    <property type="match status" value="1"/>
</dbReference>
<accession>A0AAU9C625</accession>
<feature type="compositionally biased region" description="Basic and acidic residues" evidence="1">
    <location>
        <begin position="1"/>
        <end position="20"/>
    </location>
</feature>
<dbReference type="EMBL" id="AP025285">
    <property type="protein sequence ID" value="BDC91688.1"/>
    <property type="molecule type" value="Genomic_DNA"/>
</dbReference>
<proteinExistence type="predicted"/>
<organism evidence="3 4">
    <name type="scientific">Leptogranulimonas caecicola</name>
    <dbReference type="NCBI Taxonomy" id="2894156"/>
    <lineage>
        <taxon>Bacteria</taxon>
        <taxon>Bacillati</taxon>
        <taxon>Actinomycetota</taxon>
        <taxon>Coriobacteriia</taxon>
        <taxon>Coriobacteriales</taxon>
        <taxon>Kribbibacteriaceae</taxon>
        <taxon>Leptogranulimonas</taxon>
    </lineage>
</organism>
<feature type="region of interest" description="Disordered" evidence="1">
    <location>
        <begin position="1147"/>
        <end position="1188"/>
    </location>
</feature>
<evidence type="ECO:0000313" key="3">
    <source>
        <dbReference type="EMBL" id="BDC91688.1"/>
    </source>
</evidence>
<feature type="region of interest" description="Disordered" evidence="1">
    <location>
        <begin position="332"/>
        <end position="356"/>
    </location>
</feature>
<feature type="region of interest" description="Disordered" evidence="1">
    <location>
        <begin position="1"/>
        <end position="42"/>
    </location>
</feature>
<dbReference type="RefSeq" id="WP_265591626.1">
    <property type="nucleotide sequence ID" value="NZ_AP025285.1"/>
</dbReference>
<dbReference type="InterPro" id="IPR001434">
    <property type="entry name" value="OmcB-like_DUF11"/>
</dbReference>
<dbReference type="KEGG" id="lcal:ATTO_15600"/>
<dbReference type="NCBIfam" id="TIGR01451">
    <property type="entry name" value="B_ant_repeat"/>
    <property type="match status" value="1"/>
</dbReference>
<sequence length="1631" mass="170365">MDSEKTDAAAKMEGSTKLEDDLAFEPEQPADSSRDKEAQLDAGQLREKLESQDTQLKQASVADGSRQAAGPFEVTGGVAGTDYSYSGTVLTVLTSTPLTLSTPAPTSSTIQINPGVHSEITLAGVRIQNASLPAINLITNINDTATGAPATDGSQIRNPTSLYLKIKDGSTNSLTTASPTNNAGIRCGEGSVLTIDDELDNRLANGGEAKVEGEKVVESAVLVGGKEIAAGTASTELDSPNPGTLSIVGGGYAPGIGGSPAENGGTMTFNGGNLDVRTYGWDSSGEGAASYSAGIGAAGSADGTATVMTFNGGTIHAYGGLHGAGIGAGHSGHDGFVGDRQPNAIPSRGTTRCTGDNPNVAGNITINGGYIYSQGGWHGGAFGSACWSSNKGKTIKVTGGTLIPVPGSGGGGAHTGDYNVFPEIGGSKGYVEITGGSVRCSDPATRFQGIGSTAWGNSNYLEPGYNTGNPNDPNKVFMVTIDLSSEIKGNGAAGNNLIWDWELLVANEPYNYGAPQQFDNGKLYLWLPKSATEKQVTVNLSYIDDEGKVQKINPLFRNPGQVDTLKRYIDFELPKTYTDHLSKYYDGLPFEAYDLGGTDENGNPNAITTKEDMPKTLNDPRAVDWRYQRFTERGGQPLGPEVSDNNQMPSDVGVMRFVMTSTQYSNNPAPEYKDFRENYWGHRAYGWCDISPVPSSIKLVDATWVEDSQKGDIAHDSRKALQVTCEIEGGVFEDGTHTADTCKAPHGRIQLFIDDEPQGDPIPILFQDTEVEVAEKTALKRASAAKAGTKVLMPKNATEVPNGKGGSTTVFNYVFTPADSDYLVPKATGDNKHEVSVQFLRPDADYQGPANYLESTNPAENDSVPSAEVHIDPVDPKPQVTADSLPDGTSFTPVEGVNDPEAISGHGSLHLIYHANNDDGSPAGEAVLKVKSPSSGAFTLTDSNGGIVRAYLRADDSGNPIQNADGTYDLIVDPEAVGQTELHLTQEANGAYLPSHFVYDITVDPAPDIPPAPKLDKQVVNLTHPDGPTQPGDLLAYQVMASNEREGSVWGDALVTDQLPACLTLAADKPVHLTNNNTLAPFSGELTQVAAAADAPASGQYSVATAANGQQTLKFFMGDIIASTEQTPQSATVAFICRVNDDAPGQVLDNIATSPEAPTSPESPNTPIAGPATPSGKPGEKVSPADPKKDDLALAKSFKNLTHPDATGVQVGDKVAYSCTFTNNGAANSSLLFAAVSDPLPSGLTFIPGTLQLTDAAGATHQVPDSAYHADSHTIALSLGSLPGGTSATLTFQCQVNPEALEQPLANQAYGTGTLPSDLPAEKPDPSNPDDPSDPDDPTNPTDPDDPSSPSDPTKPQVPEEPGLPVDPALFDEPLASSAPVEPDSVIPADATSKDMAITKEAANLSHTDATYEGDIIRYTLTAKALTPGAGWMEVVLRDQLPQGLDYVAGSAHLRDQGGTLYAPTDAIFDPATRTLAVYGGHLWGGHDLELTFEARVNHEGVGADIGNVAYLGGHKPSQWKENQPSDGDDPDKPNNPNSRGPKPGDPASGSELWDEFASSNLVIQSSVAYPVGADVTQGGAVLPAPDGKTVAPAGKVAIPKTGDESLLPGIIGLAVAALLDSGVVLQRRRS</sequence>
<evidence type="ECO:0000259" key="2">
    <source>
        <dbReference type="Pfam" id="PF01345"/>
    </source>
</evidence>
<keyword evidence="4" id="KW-1185">Reference proteome</keyword>
<feature type="region of interest" description="Disordered" evidence="1">
    <location>
        <begin position="1309"/>
        <end position="1388"/>
    </location>
</feature>
<dbReference type="InterPro" id="IPR047589">
    <property type="entry name" value="DUF11_rpt"/>
</dbReference>
<evidence type="ECO:0000313" key="4">
    <source>
        <dbReference type="Proteomes" id="UP001431186"/>
    </source>
</evidence>
<feature type="region of interest" description="Disordered" evidence="1">
    <location>
        <begin position="1513"/>
        <end position="1552"/>
    </location>
</feature>